<keyword evidence="2 8" id="KW-0813">Transport</keyword>
<dbReference type="PROSITE" id="PS52016">
    <property type="entry name" value="TONB_DEPENDENT_REC_3"/>
    <property type="match status" value="1"/>
</dbReference>
<feature type="region of interest" description="Disordered" evidence="10">
    <location>
        <begin position="1"/>
        <end position="26"/>
    </location>
</feature>
<feature type="domain" description="TonB-dependent receptor plug" evidence="12">
    <location>
        <begin position="92"/>
        <end position="200"/>
    </location>
</feature>
<evidence type="ECO:0000256" key="4">
    <source>
        <dbReference type="ARBA" id="ARBA00022692"/>
    </source>
</evidence>
<evidence type="ECO:0000256" key="6">
    <source>
        <dbReference type="ARBA" id="ARBA00023136"/>
    </source>
</evidence>
<dbReference type="Pfam" id="PF00593">
    <property type="entry name" value="TonB_dep_Rec_b-barrel"/>
    <property type="match status" value="1"/>
</dbReference>
<evidence type="ECO:0000256" key="2">
    <source>
        <dbReference type="ARBA" id="ARBA00022448"/>
    </source>
</evidence>
<keyword evidence="7 8" id="KW-0998">Cell outer membrane</keyword>
<dbReference type="Proteomes" id="UP000306147">
    <property type="component" value="Unassembled WGS sequence"/>
</dbReference>
<evidence type="ECO:0000256" key="3">
    <source>
        <dbReference type="ARBA" id="ARBA00022452"/>
    </source>
</evidence>
<dbReference type="Gene3D" id="2.40.170.20">
    <property type="entry name" value="TonB-dependent receptor, beta-barrel domain"/>
    <property type="match status" value="1"/>
</dbReference>
<feature type="compositionally biased region" description="Low complexity" evidence="10">
    <location>
        <begin position="54"/>
        <end position="65"/>
    </location>
</feature>
<dbReference type="GO" id="GO:0009279">
    <property type="term" value="C:cell outer membrane"/>
    <property type="evidence" value="ECO:0007669"/>
    <property type="project" value="UniProtKB-SubCell"/>
</dbReference>
<keyword evidence="6 8" id="KW-0472">Membrane</keyword>
<keyword evidence="3 8" id="KW-1134">Transmembrane beta strand</keyword>
<dbReference type="InterPro" id="IPR037066">
    <property type="entry name" value="Plug_dom_sf"/>
</dbReference>
<evidence type="ECO:0000313" key="13">
    <source>
        <dbReference type="EMBL" id="TGX54367.1"/>
    </source>
</evidence>
<keyword evidence="14" id="KW-1185">Reference proteome</keyword>
<dbReference type="OrthoDB" id="7051241at2"/>
<keyword evidence="5 9" id="KW-0798">TonB box</keyword>
<dbReference type="InterPro" id="IPR000531">
    <property type="entry name" value="Beta-barrel_TonB"/>
</dbReference>
<dbReference type="Gene3D" id="2.170.130.10">
    <property type="entry name" value="TonB-dependent receptor, plug domain"/>
    <property type="match status" value="1"/>
</dbReference>
<evidence type="ECO:0000256" key="7">
    <source>
        <dbReference type="ARBA" id="ARBA00023237"/>
    </source>
</evidence>
<dbReference type="EMBL" id="SRXT01000003">
    <property type="protein sequence ID" value="TGX54367.1"/>
    <property type="molecule type" value="Genomic_DNA"/>
</dbReference>
<accession>A0A4S1XEU2</accession>
<dbReference type="PANTHER" id="PTHR47234:SF2">
    <property type="entry name" value="TONB-DEPENDENT RECEPTOR"/>
    <property type="match status" value="1"/>
</dbReference>
<proteinExistence type="inferred from homology"/>
<name>A0A4S1XEU2_9SPHN</name>
<evidence type="ECO:0000259" key="11">
    <source>
        <dbReference type="Pfam" id="PF00593"/>
    </source>
</evidence>
<feature type="compositionally biased region" description="Basic and acidic residues" evidence="10">
    <location>
        <begin position="1"/>
        <end position="15"/>
    </location>
</feature>
<feature type="region of interest" description="Disordered" evidence="10">
    <location>
        <begin position="54"/>
        <end position="77"/>
    </location>
</feature>
<feature type="domain" description="TonB-dependent receptor-like beta-barrel" evidence="11">
    <location>
        <begin position="388"/>
        <end position="924"/>
    </location>
</feature>
<keyword evidence="4 8" id="KW-0812">Transmembrane</keyword>
<dbReference type="InterPro" id="IPR012910">
    <property type="entry name" value="Plug_dom"/>
</dbReference>
<dbReference type="PANTHER" id="PTHR47234">
    <property type="match status" value="1"/>
</dbReference>
<evidence type="ECO:0000259" key="12">
    <source>
        <dbReference type="Pfam" id="PF07715"/>
    </source>
</evidence>
<dbReference type="AlphaFoldDB" id="A0A4S1XEU2"/>
<evidence type="ECO:0000256" key="1">
    <source>
        <dbReference type="ARBA" id="ARBA00004571"/>
    </source>
</evidence>
<sequence>MNGEKPHRSGEEAMRKSSSVPGRAPLSLRFTDPSLAAIALMLSVTAAPAFAQAAAGDPDGADTAQSKPEVASPSEEKEIIVTGSRLGSGFTAPTPVTTIGVAQIEDRALASVAELAYDIPQLRINQNVGKSSEPVGQNVADLRALGGARTLLLLDGRRLAATSPFGGIDTNIFPLSLISGVEVVTGGASAAYGSDAVTGVVNFSIQKKLEGLKVDASYGVSDYGDFNRPVLSGAAGHSFLDGRLNITVAGDLYRNTGQTNVDTRPWGRGNPVLFNNPNYTATNGQTKNYLATNALYSRMTFGGLTVVPSTSPLYGIQFGKNGTPTPFVYGTPANSTFMLGGGGVSIIGDGNILPRITRYSGFGRVSFDVTENVSIWSEVLWSRVQVDSDLAPNYDNGTLTIQRDNAFLPSSVRQTMLNNNINTFGFGRVNLEDGPSLNNSKARALRYAAGAEGDFGGGWKWDLYLQRSENTFRQESQNNRIQSRWFQGVDSVISPVTGQPVCRINANASAADDNPACVPINVFGAGSISPAALAWYRGTSFYDARMNQGTIGANINGSPFRTWAGEVKLAFGGEYRHETIDSVSDDVSRISGWRSINQQPFAGKLTVWEGYAEAAVPLATDMAFAKNLDLNGAVRYADYSSSGGVTTWKVGLNYSPVSDVRFRGTISRDIRAANINELFAGQNQVINAINDPRTNVTANTLQLTGGNRALNPEKADTKAVGVVFQPSFIPGLNASIDYYSIKINNAITAIAPQTIVNNCFRENITSFCDLITQNAANQITSIQATLINAQTIEAAGVDFELSYRRPVQWFGTAGTIGSRLLVNYVDKLQLTASNVTTVLLGDIATDPGGQPRWKANFDLTYAGGPLRLGAYVRYIGGGKFRTIYVDDVDLPADQNRVKGRGYLDLSASYKISDHIELYGKIDNLLNNEPPVIPNAIFVPTVSNSQMYDKIGRYYVAGVRLRF</sequence>
<dbReference type="Pfam" id="PF07715">
    <property type="entry name" value="Plug"/>
    <property type="match status" value="1"/>
</dbReference>
<evidence type="ECO:0000256" key="9">
    <source>
        <dbReference type="RuleBase" id="RU003357"/>
    </source>
</evidence>
<comment type="similarity">
    <text evidence="8 9">Belongs to the TonB-dependent receptor family.</text>
</comment>
<keyword evidence="13" id="KW-0675">Receptor</keyword>
<evidence type="ECO:0000313" key="14">
    <source>
        <dbReference type="Proteomes" id="UP000306147"/>
    </source>
</evidence>
<dbReference type="InterPro" id="IPR039426">
    <property type="entry name" value="TonB-dep_rcpt-like"/>
</dbReference>
<protein>
    <submittedName>
        <fullName evidence="13">TonB-dependent receptor</fullName>
    </submittedName>
</protein>
<dbReference type="SUPFAM" id="SSF56935">
    <property type="entry name" value="Porins"/>
    <property type="match status" value="1"/>
</dbReference>
<evidence type="ECO:0000256" key="5">
    <source>
        <dbReference type="ARBA" id="ARBA00023077"/>
    </source>
</evidence>
<evidence type="ECO:0000256" key="10">
    <source>
        <dbReference type="SAM" id="MobiDB-lite"/>
    </source>
</evidence>
<evidence type="ECO:0000256" key="8">
    <source>
        <dbReference type="PROSITE-ProRule" id="PRU01360"/>
    </source>
</evidence>
<comment type="caution">
    <text evidence="13">The sequence shown here is derived from an EMBL/GenBank/DDBJ whole genome shotgun (WGS) entry which is preliminary data.</text>
</comment>
<comment type="subcellular location">
    <subcellularLocation>
        <location evidence="1 8">Cell outer membrane</location>
        <topology evidence="1 8">Multi-pass membrane protein</topology>
    </subcellularLocation>
</comment>
<dbReference type="InterPro" id="IPR036942">
    <property type="entry name" value="Beta-barrel_TonB_sf"/>
</dbReference>
<gene>
    <name evidence="13" type="ORF">E5A73_09710</name>
</gene>
<organism evidence="13 14">
    <name type="scientific">Sphingomonas gei</name>
    <dbReference type="NCBI Taxonomy" id="1395960"/>
    <lineage>
        <taxon>Bacteria</taxon>
        <taxon>Pseudomonadati</taxon>
        <taxon>Pseudomonadota</taxon>
        <taxon>Alphaproteobacteria</taxon>
        <taxon>Sphingomonadales</taxon>
        <taxon>Sphingomonadaceae</taxon>
        <taxon>Sphingomonas</taxon>
    </lineage>
</organism>
<reference evidence="13 14" key="1">
    <citation type="submission" date="2019-04" db="EMBL/GenBank/DDBJ databases">
        <title>Sphingomonas psychrotolerans sp. nov., isolated from soil in the Tianshan Mountains, Xinjiang, China.</title>
        <authorList>
            <person name="Luo Y."/>
            <person name="Sheng H."/>
        </authorList>
    </citation>
    <scope>NUCLEOTIDE SEQUENCE [LARGE SCALE GENOMIC DNA]</scope>
    <source>
        <strain evidence="13 14">ZFGT-11</strain>
    </source>
</reference>